<organism evidence="1 2">
    <name type="scientific">Steinernema glaseri</name>
    <dbReference type="NCBI Taxonomy" id="37863"/>
    <lineage>
        <taxon>Eukaryota</taxon>
        <taxon>Metazoa</taxon>
        <taxon>Ecdysozoa</taxon>
        <taxon>Nematoda</taxon>
        <taxon>Chromadorea</taxon>
        <taxon>Rhabditida</taxon>
        <taxon>Tylenchina</taxon>
        <taxon>Panagrolaimomorpha</taxon>
        <taxon>Strongyloidoidea</taxon>
        <taxon>Steinernematidae</taxon>
        <taxon>Steinernema</taxon>
    </lineage>
</organism>
<name>A0A1I8ARL3_9BILA</name>
<proteinExistence type="predicted"/>
<protein>
    <submittedName>
        <fullName evidence="2">Uncharacterized protein</fullName>
    </submittedName>
</protein>
<evidence type="ECO:0000313" key="1">
    <source>
        <dbReference type="Proteomes" id="UP000095287"/>
    </source>
</evidence>
<dbReference type="WBParaSite" id="L893_g8457.t1">
    <property type="protein sequence ID" value="L893_g8457.t1"/>
    <property type="gene ID" value="L893_g8457"/>
</dbReference>
<keyword evidence="1" id="KW-1185">Reference proteome</keyword>
<accession>A0A1I8ARL3</accession>
<reference evidence="2" key="1">
    <citation type="submission" date="2016-11" db="UniProtKB">
        <authorList>
            <consortium name="WormBaseParasite"/>
        </authorList>
    </citation>
    <scope>IDENTIFICATION</scope>
</reference>
<evidence type="ECO:0000313" key="2">
    <source>
        <dbReference type="WBParaSite" id="L893_g8457.t1"/>
    </source>
</evidence>
<dbReference type="AlphaFoldDB" id="A0A1I8ARL3"/>
<sequence length="105" mass="11266">MSSTPPSGQKCCEEVGLALNGMYFKYQAYRLPPLSTTAKSGAENIESWAAGAHFPRPTSLTLGQVLASTEAGARSMTSAPTYIVLFLIPVTAENIIKLNYATEQH</sequence>
<dbReference type="Proteomes" id="UP000095287">
    <property type="component" value="Unplaced"/>
</dbReference>